<dbReference type="EMBL" id="CAJFDH010000002">
    <property type="protein sequence ID" value="CAD5213082.1"/>
    <property type="molecule type" value="Genomic_DNA"/>
</dbReference>
<gene>
    <name evidence="1" type="ORF">BOKJ2_LOCUS4883</name>
</gene>
<evidence type="ECO:0000313" key="2">
    <source>
        <dbReference type="Proteomes" id="UP000614601"/>
    </source>
</evidence>
<dbReference type="Proteomes" id="UP000783686">
    <property type="component" value="Unassembled WGS sequence"/>
</dbReference>
<keyword evidence="2" id="KW-1185">Reference proteome</keyword>
<name>A0A811KBC1_9BILA</name>
<dbReference type="AlphaFoldDB" id="A0A811KBC1"/>
<sequence length="220" mass="25994">MSWDLDQKAARERRVHRIGLRRRDDNQTLAQMLYKQDIITHPIALVLEQDLVIFGSFNDPDCGSFTLIDIADDYDWIFKGTYFKFLDLEYDQPFMMAVSDDYGISIHRGILQKLIEIECLLFFEAATYNRTCGGFEDINVWQLNNFKLQLTTEELQEETVHNIFNFYPIDPNPENYLLRLNYFYQRRYCTALDYGNNQIGFAEKYESTARRNLGKGLKSQ</sequence>
<dbReference type="EMBL" id="CAJFCW020000002">
    <property type="protein sequence ID" value="CAG9099004.1"/>
    <property type="molecule type" value="Genomic_DNA"/>
</dbReference>
<accession>A0A811KBC1</accession>
<organism evidence="1 2">
    <name type="scientific">Bursaphelenchus okinawaensis</name>
    <dbReference type="NCBI Taxonomy" id="465554"/>
    <lineage>
        <taxon>Eukaryota</taxon>
        <taxon>Metazoa</taxon>
        <taxon>Ecdysozoa</taxon>
        <taxon>Nematoda</taxon>
        <taxon>Chromadorea</taxon>
        <taxon>Rhabditida</taxon>
        <taxon>Tylenchina</taxon>
        <taxon>Tylenchomorpha</taxon>
        <taxon>Aphelenchoidea</taxon>
        <taxon>Aphelenchoididae</taxon>
        <taxon>Bursaphelenchus</taxon>
    </lineage>
</organism>
<evidence type="ECO:0000313" key="1">
    <source>
        <dbReference type="EMBL" id="CAD5213082.1"/>
    </source>
</evidence>
<reference evidence="1" key="1">
    <citation type="submission" date="2020-09" db="EMBL/GenBank/DDBJ databases">
        <authorList>
            <person name="Kikuchi T."/>
        </authorList>
    </citation>
    <scope>NUCLEOTIDE SEQUENCE</scope>
    <source>
        <strain evidence="1">SH1</strain>
    </source>
</reference>
<dbReference type="Proteomes" id="UP000614601">
    <property type="component" value="Unassembled WGS sequence"/>
</dbReference>
<comment type="caution">
    <text evidence="1">The sequence shown here is derived from an EMBL/GenBank/DDBJ whole genome shotgun (WGS) entry which is preliminary data.</text>
</comment>
<protein>
    <submittedName>
        <fullName evidence="1">Uncharacterized protein</fullName>
    </submittedName>
</protein>
<proteinExistence type="predicted"/>